<evidence type="ECO:0000313" key="3">
    <source>
        <dbReference type="Proteomes" id="UP000422572"/>
    </source>
</evidence>
<dbReference type="Proteomes" id="UP000422572">
    <property type="component" value="Chromosome"/>
</dbReference>
<feature type="region of interest" description="Disordered" evidence="1">
    <location>
        <begin position="294"/>
        <end position="316"/>
    </location>
</feature>
<organism evidence="2 3">
    <name type="scientific">Streptomyces ficellus</name>
    <dbReference type="NCBI Taxonomy" id="1977088"/>
    <lineage>
        <taxon>Bacteria</taxon>
        <taxon>Bacillati</taxon>
        <taxon>Actinomycetota</taxon>
        <taxon>Actinomycetes</taxon>
        <taxon>Kitasatosporales</taxon>
        <taxon>Streptomycetaceae</taxon>
        <taxon>Streptomyces</taxon>
    </lineage>
</organism>
<evidence type="ECO:0000256" key="1">
    <source>
        <dbReference type="SAM" id="MobiDB-lite"/>
    </source>
</evidence>
<reference evidence="2 3" key="1">
    <citation type="submission" date="2018-12" db="EMBL/GenBank/DDBJ databases">
        <title>Complete genome sequence of Streptomyces ficellus NRRL8067, the producer of ficellomycin, feldamycin and nojirimycin.</title>
        <authorList>
            <person name="Zhang H."/>
            <person name="Yue R."/>
            <person name="Liu Y."/>
            <person name="Li M."/>
            <person name="Mu H."/>
            <person name="Zhang J."/>
        </authorList>
    </citation>
    <scope>NUCLEOTIDE SEQUENCE [LARGE SCALE GENOMIC DNA]</scope>
    <source>
        <strain evidence="2 3">NRRL 8067</strain>
    </source>
</reference>
<dbReference type="AlphaFoldDB" id="A0A6I6FT95"/>
<sequence length="316" mass="34022">MTAEDGEDVPLSGLRLLDRIGDGGQGEVHAVAGPPGILYKAYRPALRPDGGALAALVRVRRDLVPDERDWWDERTAWPLCRVTDGGRVTGFLMRRAPDSMTWRPPGGGGTKLTELAYLLRPAKAAWRAVVQPTPEERYALAVAVVDLVDRLHAMGLVLGDLSQANVLWTVRPAPAVHLLDCDGIRQAGRGPVLAQADTIDWNDPLAPPGAVTVDSDRYKAALALGRILAQDPYTAPGTVFAPVPGVLDERREAAVRRLYVQAAGPFGSRPSLGEWRTALSGRGVIKLLAARPAPRPAVDPSKFDGARRRGTISLRE</sequence>
<dbReference type="OrthoDB" id="3700382at2"/>
<keyword evidence="3" id="KW-1185">Reference proteome</keyword>
<accession>A0A6I6FT95</accession>
<dbReference type="KEGG" id="sfic:EIZ62_20145"/>
<proteinExistence type="predicted"/>
<protein>
    <recommendedName>
        <fullName evidence="4">Protein kinase domain-containing protein</fullName>
    </recommendedName>
</protein>
<evidence type="ECO:0008006" key="4">
    <source>
        <dbReference type="Google" id="ProtNLM"/>
    </source>
</evidence>
<dbReference type="RefSeq" id="WP_156694011.1">
    <property type="nucleotide sequence ID" value="NZ_CP034279.1"/>
</dbReference>
<evidence type="ECO:0000313" key="2">
    <source>
        <dbReference type="EMBL" id="QGV80286.1"/>
    </source>
</evidence>
<dbReference type="InterPro" id="IPR011009">
    <property type="entry name" value="Kinase-like_dom_sf"/>
</dbReference>
<name>A0A6I6FT95_9ACTN</name>
<dbReference type="EMBL" id="CP034279">
    <property type="protein sequence ID" value="QGV80286.1"/>
    <property type="molecule type" value="Genomic_DNA"/>
</dbReference>
<dbReference type="SUPFAM" id="SSF56112">
    <property type="entry name" value="Protein kinase-like (PK-like)"/>
    <property type="match status" value="1"/>
</dbReference>
<gene>
    <name evidence="2" type="ORF">EIZ62_20145</name>
</gene>